<reference evidence="3" key="1">
    <citation type="journal article" date="2013" name="Nature">
        <title>Draft genome of the wheat A-genome progenitor Triticum urartu.</title>
        <authorList>
            <person name="Ling H.Q."/>
            <person name="Zhao S."/>
            <person name="Liu D."/>
            <person name="Wang J."/>
            <person name="Sun H."/>
            <person name="Zhang C."/>
            <person name="Fan H."/>
            <person name="Li D."/>
            <person name="Dong L."/>
            <person name="Tao Y."/>
            <person name="Gao C."/>
            <person name="Wu H."/>
            <person name="Li Y."/>
            <person name="Cui Y."/>
            <person name="Guo X."/>
            <person name="Zheng S."/>
            <person name="Wang B."/>
            <person name="Yu K."/>
            <person name="Liang Q."/>
            <person name="Yang W."/>
            <person name="Lou X."/>
            <person name="Chen J."/>
            <person name="Feng M."/>
            <person name="Jian J."/>
            <person name="Zhang X."/>
            <person name="Luo G."/>
            <person name="Jiang Y."/>
            <person name="Liu J."/>
            <person name="Wang Z."/>
            <person name="Sha Y."/>
            <person name="Zhang B."/>
            <person name="Wu H."/>
            <person name="Tang D."/>
            <person name="Shen Q."/>
            <person name="Xue P."/>
            <person name="Zou S."/>
            <person name="Wang X."/>
            <person name="Liu X."/>
            <person name="Wang F."/>
            <person name="Yang Y."/>
            <person name="An X."/>
            <person name="Dong Z."/>
            <person name="Zhang K."/>
            <person name="Zhang X."/>
            <person name="Luo M.C."/>
            <person name="Dvorak J."/>
            <person name="Tong Y."/>
            <person name="Wang J."/>
            <person name="Yang H."/>
            <person name="Li Z."/>
            <person name="Wang D."/>
            <person name="Zhang A."/>
            <person name="Wang J."/>
        </authorList>
    </citation>
    <scope>NUCLEOTIDE SEQUENCE</scope>
    <source>
        <strain evidence="3">cv. G1812</strain>
    </source>
</reference>
<evidence type="ECO:0000313" key="2">
    <source>
        <dbReference type="EnsemblPlants" id="TuG1812G0700002203.01.T01"/>
    </source>
</evidence>
<accession>A0A8R7V461</accession>
<dbReference type="Proteomes" id="UP000015106">
    <property type="component" value="Chromosome 7"/>
</dbReference>
<keyword evidence="3" id="KW-1185">Reference proteome</keyword>
<dbReference type="AlphaFoldDB" id="A0A8R7V461"/>
<evidence type="ECO:0000256" key="1">
    <source>
        <dbReference type="SAM" id="MobiDB-lite"/>
    </source>
</evidence>
<reference evidence="2" key="3">
    <citation type="submission" date="2022-06" db="UniProtKB">
        <authorList>
            <consortium name="EnsemblPlants"/>
        </authorList>
    </citation>
    <scope>IDENTIFICATION</scope>
</reference>
<evidence type="ECO:0000313" key="3">
    <source>
        <dbReference type="Proteomes" id="UP000015106"/>
    </source>
</evidence>
<gene>
    <name evidence="2" type="primary">LOC125522381</name>
</gene>
<feature type="region of interest" description="Disordered" evidence="1">
    <location>
        <begin position="14"/>
        <end position="59"/>
    </location>
</feature>
<sequence>MVAEREDLLRRRRARVQVRQGAPRRVGGGRQGVPAVRGAEAQRQELGDAHRERPGDAAQGQQLLHLRPAGPLRQEHEARRQGLVDPSIWLHNVRKAYRPGYIIIKQCLHAWPGRRLTVRVLLGSRVNLFVSRIGVVTCIRNLIYH</sequence>
<dbReference type="Gramene" id="TuG1812G0700002203.01.T01">
    <property type="protein sequence ID" value="TuG1812G0700002203.01.T01"/>
    <property type="gene ID" value="TuG1812G0700002203.01"/>
</dbReference>
<reference evidence="2" key="2">
    <citation type="submission" date="2018-03" db="EMBL/GenBank/DDBJ databases">
        <title>The Triticum urartu genome reveals the dynamic nature of wheat genome evolution.</title>
        <authorList>
            <person name="Ling H."/>
            <person name="Ma B."/>
            <person name="Shi X."/>
            <person name="Liu H."/>
            <person name="Dong L."/>
            <person name="Sun H."/>
            <person name="Cao Y."/>
            <person name="Gao Q."/>
            <person name="Zheng S."/>
            <person name="Li Y."/>
            <person name="Yu Y."/>
            <person name="Du H."/>
            <person name="Qi M."/>
            <person name="Li Y."/>
            <person name="Yu H."/>
            <person name="Cui Y."/>
            <person name="Wang N."/>
            <person name="Chen C."/>
            <person name="Wu H."/>
            <person name="Zhao Y."/>
            <person name="Zhang J."/>
            <person name="Li Y."/>
            <person name="Zhou W."/>
            <person name="Zhang B."/>
            <person name="Hu W."/>
            <person name="Eijk M."/>
            <person name="Tang J."/>
            <person name="Witsenboer H."/>
            <person name="Zhao S."/>
            <person name="Li Z."/>
            <person name="Zhang A."/>
            <person name="Wang D."/>
            <person name="Liang C."/>
        </authorList>
    </citation>
    <scope>NUCLEOTIDE SEQUENCE [LARGE SCALE GENOMIC DNA]</scope>
    <source>
        <strain evidence="2">cv. G1812</strain>
    </source>
</reference>
<name>A0A8R7V461_TRIUA</name>
<protein>
    <submittedName>
        <fullName evidence="2">Uncharacterized protein</fullName>
    </submittedName>
</protein>
<feature type="compositionally biased region" description="Basic and acidic residues" evidence="1">
    <location>
        <begin position="40"/>
        <end position="55"/>
    </location>
</feature>
<dbReference type="EnsemblPlants" id="TuG1812G0700002203.01.T01">
    <property type="protein sequence ID" value="TuG1812G0700002203.01.T01"/>
    <property type="gene ID" value="TuG1812G0700002203.01"/>
</dbReference>
<organism evidence="2 3">
    <name type="scientific">Triticum urartu</name>
    <name type="common">Red wild einkorn</name>
    <name type="synonym">Crithodium urartu</name>
    <dbReference type="NCBI Taxonomy" id="4572"/>
    <lineage>
        <taxon>Eukaryota</taxon>
        <taxon>Viridiplantae</taxon>
        <taxon>Streptophyta</taxon>
        <taxon>Embryophyta</taxon>
        <taxon>Tracheophyta</taxon>
        <taxon>Spermatophyta</taxon>
        <taxon>Magnoliopsida</taxon>
        <taxon>Liliopsida</taxon>
        <taxon>Poales</taxon>
        <taxon>Poaceae</taxon>
        <taxon>BOP clade</taxon>
        <taxon>Pooideae</taxon>
        <taxon>Triticodae</taxon>
        <taxon>Triticeae</taxon>
        <taxon>Triticinae</taxon>
        <taxon>Triticum</taxon>
    </lineage>
</organism>
<proteinExistence type="predicted"/>